<feature type="chain" id="PRO_5046480001" evidence="1">
    <location>
        <begin position="24"/>
        <end position="333"/>
    </location>
</feature>
<sequence>MTKHLASAWLAVPFAALALPAWAAEECGQISIAEMNWASAGVAAQVDKIILEKGYGCEVELVAGDTMPTFTSMNEKGEPDMAPELWVNAVRTPLDTAVAEGRMVIAAQILEDGGVEGWWIPKYVAEAHPEIDTVQKALEHPELFPAPEDPSMGAVFNCPSGWNCQVSTENLFRALGAEDKGFVLVDTGSAAGLDGSIANAYERQAGWFGYYWAPTAILGKYDMVRLSFGVPNDKEDWDACTAVPDCPDPKVNSYPVSDVYTVVTKEFSEKASVAMDYIAKRKWSNATVGKILAWMDENQGTNEDAAYHFLETMPELWQAWLPEDVAKRVEEAL</sequence>
<dbReference type="Gene3D" id="3.10.105.10">
    <property type="entry name" value="Dipeptide-binding Protein, Domain 3"/>
    <property type="match status" value="1"/>
</dbReference>
<evidence type="ECO:0000256" key="1">
    <source>
        <dbReference type="SAM" id="SignalP"/>
    </source>
</evidence>
<proteinExistence type="predicted"/>
<comment type="caution">
    <text evidence="3">The sequence shown here is derived from an EMBL/GenBank/DDBJ whole genome shotgun (WGS) entry which is preliminary data.</text>
</comment>
<dbReference type="Gene3D" id="3.40.190.100">
    <property type="entry name" value="Glycine betaine-binding periplasmic protein, domain 2"/>
    <property type="match status" value="1"/>
</dbReference>
<dbReference type="CDD" id="cd13641">
    <property type="entry name" value="PBP2_HisX_like"/>
    <property type="match status" value="1"/>
</dbReference>
<keyword evidence="1" id="KW-0732">Signal</keyword>
<dbReference type="Pfam" id="PF04069">
    <property type="entry name" value="OpuAC"/>
    <property type="match status" value="1"/>
</dbReference>
<keyword evidence="4" id="KW-1185">Reference proteome</keyword>
<dbReference type="SUPFAM" id="SSF53850">
    <property type="entry name" value="Periplasmic binding protein-like II"/>
    <property type="match status" value="1"/>
</dbReference>
<accession>A0ABW5ABQ9</accession>
<protein>
    <submittedName>
        <fullName evidence="3">ABC transporter substrate-binding protein</fullName>
    </submittedName>
</protein>
<dbReference type="InterPro" id="IPR007210">
    <property type="entry name" value="ABC_Gly_betaine_transp_sub-bd"/>
</dbReference>
<dbReference type="EMBL" id="JBHUIX010000013">
    <property type="protein sequence ID" value="MFD2175450.1"/>
    <property type="molecule type" value="Genomic_DNA"/>
</dbReference>
<name>A0ABW5ABQ9_9RHOB</name>
<dbReference type="Proteomes" id="UP001597413">
    <property type="component" value="Unassembled WGS sequence"/>
</dbReference>
<reference evidence="4" key="1">
    <citation type="journal article" date="2019" name="Int. J. Syst. Evol. Microbiol.">
        <title>The Global Catalogue of Microorganisms (GCM) 10K type strain sequencing project: providing services to taxonomists for standard genome sequencing and annotation.</title>
        <authorList>
            <consortium name="The Broad Institute Genomics Platform"/>
            <consortium name="The Broad Institute Genome Sequencing Center for Infectious Disease"/>
            <person name="Wu L."/>
            <person name="Ma J."/>
        </authorList>
    </citation>
    <scope>NUCLEOTIDE SEQUENCE [LARGE SCALE GENOMIC DNA]</scope>
    <source>
        <strain evidence="4">CCUG 55131</strain>
    </source>
</reference>
<gene>
    <name evidence="3" type="ORF">ACFSM0_15255</name>
</gene>
<dbReference type="RefSeq" id="WP_377392203.1">
    <property type="nucleotide sequence ID" value="NZ_JBHUIX010000013.1"/>
</dbReference>
<evidence type="ECO:0000313" key="4">
    <source>
        <dbReference type="Proteomes" id="UP001597413"/>
    </source>
</evidence>
<organism evidence="3 4">
    <name type="scientific">Rhodobacter lacus</name>
    <dbReference type="NCBI Taxonomy" id="1641972"/>
    <lineage>
        <taxon>Bacteria</taxon>
        <taxon>Pseudomonadati</taxon>
        <taxon>Pseudomonadota</taxon>
        <taxon>Alphaproteobacteria</taxon>
        <taxon>Rhodobacterales</taxon>
        <taxon>Rhodobacter group</taxon>
        <taxon>Rhodobacter</taxon>
    </lineage>
</organism>
<evidence type="ECO:0000259" key="2">
    <source>
        <dbReference type="Pfam" id="PF04069"/>
    </source>
</evidence>
<evidence type="ECO:0000313" key="3">
    <source>
        <dbReference type="EMBL" id="MFD2175450.1"/>
    </source>
</evidence>
<feature type="domain" description="ABC-type glycine betaine transport system substrate-binding" evidence="2">
    <location>
        <begin position="29"/>
        <end position="311"/>
    </location>
</feature>
<feature type="signal peptide" evidence="1">
    <location>
        <begin position="1"/>
        <end position="23"/>
    </location>
</feature>